<dbReference type="InterPro" id="IPR050189">
    <property type="entry name" value="MFS_Efflux_Transporters"/>
</dbReference>
<dbReference type="InterPro" id="IPR020846">
    <property type="entry name" value="MFS_dom"/>
</dbReference>
<reference evidence="10 11" key="1">
    <citation type="submission" date="2018-05" db="EMBL/GenBank/DDBJ databases">
        <title>Reference genomes for bee gut microbiota database.</title>
        <authorList>
            <person name="Ellegaard K.M."/>
        </authorList>
    </citation>
    <scope>NUCLEOTIDE SEQUENCE [LARGE SCALE GENOMIC DNA]</scope>
    <source>
        <strain evidence="10 11">ESL0184</strain>
    </source>
</reference>
<protein>
    <submittedName>
        <fullName evidence="10">MFS transporter</fullName>
    </submittedName>
</protein>
<evidence type="ECO:0000256" key="2">
    <source>
        <dbReference type="ARBA" id="ARBA00022448"/>
    </source>
</evidence>
<evidence type="ECO:0000256" key="7">
    <source>
        <dbReference type="SAM" id="Phobius"/>
    </source>
</evidence>
<dbReference type="SUPFAM" id="SSF103473">
    <property type="entry name" value="MFS general substrate transporter"/>
    <property type="match status" value="1"/>
</dbReference>
<dbReference type="EMBL" id="QGLG01000002">
    <property type="protein sequence ID" value="PXY84681.1"/>
    <property type="molecule type" value="Genomic_DNA"/>
</dbReference>
<evidence type="ECO:0000259" key="9">
    <source>
        <dbReference type="PROSITE" id="PS50850"/>
    </source>
</evidence>
<keyword evidence="6 7" id="KW-0472">Membrane</keyword>
<dbReference type="Gene3D" id="1.20.1250.20">
    <property type="entry name" value="MFS general substrate transporter like domains"/>
    <property type="match status" value="1"/>
</dbReference>
<feature type="transmembrane region" description="Helical" evidence="7">
    <location>
        <begin position="103"/>
        <end position="125"/>
    </location>
</feature>
<proteinExistence type="predicted"/>
<feature type="transmembrane region" description="Helical" evidence="7">
    <location>
        <begin position="207"/>
        <end position="233"/>
    </location>
</feature>
<feature type="transmembrane region" description="Helical" evidence="7">
    <location>
        <begin position="293"/>
        <end position="315"/>
    </location>
</feature>
<evidence type="ECO:0000256" key="5">
    <source>
        <dbReference type="ARBA" id="ARBA00022989"/>
    </source>
</evidence>
<feature type="signal peptide" evidence="8">
    <location>
        <begin position="1"/>
        <end position="26"/>
    </location>
</feature>
<evidence type="ECO:0000313" key="11">
    <source>
        <dbReference type="Proteomes" id="UP000247698"/>
    </source>
</evidence>
<keyword evidence="8" id="KW-0732">Signal</keyword>
<dbReference type="InterPro" id="IPR011701">
    <property type="entry name" value="MFS"/>
</dbReference>
<sequence length="395" mass="42603">MNKKNFGLKLAILLLNIFVVSSGATAATIPLMIKSFSNVNPTLIELTMTVSSLGIIVFTPISNILADKIGIKSTIILGLFIIFLSGIVPALSNNFGLIFTSRIGIGIGTGLLASYSQSLIISLFSGKEQQQLLGWSSVVQGLGMFLMTFLAGVLLNYGWHMAYWVNAVALPVLLMFFAYIPKNLRIDQENNKSEKPENNSRKINGKIWLLALFIFLFNSIFAFVSIKFATLVIEKGYGTAQDASTLLGIMSFAMAAGGFIYMALPQTIKNFSLSISIGCGLLAFFIFSVSNSLLVSSIGVILVGISVSMTMVSTMSSVGAFTSPAQVPFSTSVVMTIANIGTLVAPYTAQGFGALFKNNSAEFTFICGTVIFGILLIFVLWIGFNYKKLVYHSNK</sequence>
<evidence type="ECO:0000256" key="8">
    <source>
        <dbReference type="SAM" id="SignalP"/>
    </source>
</evidence>
<feature type="transmembrane region" description="Helical" evidence="7">
    <location>
        <begin position="161"/>
        <end position="180"/>
    </location>
</feature>
<feature type="transmembrane region" description="Helical" evidence="7">
    <location>
        <begin position="361"/>
        <end position="384"/>
    </location>
</feature>
<name>A0ABX5N0Q2_9LACO</name>
<keyword evidence="3" id="KW-1003">Cell membrane</keyword>
<evidence type="ECO:0000313" key="10">
    <source>
        <dbReference type="EMBL" id="PXY84681.1"/>
    </source>
</evidence>
<comment type="caution">
    <text evidence="10">The sequence shown here is derived from an EMBL/GenBank/DDBJ whole genome shotgun (WGS) entry which is preliminary data.</text>
</comment>
<feature type="transmembrane region" description="Helical" evidence="7">
    <location>
        <begin position="42"/>
        <end position="61"/>
    </location>
</feature>
<dbReference type="PANTHER" id="PTHR43124">
    <property type="entry name" value="PURINE EFFLUX PUMP PBUE"/>
    <property type="match status" value="1"/>
</dbReference>
<dbReference type="PANTHER" id="PTHR43124:SF3">
    <property type="entry name" value="CHLORAMPHENICOL EFFLUX PUMP RV0191"/>
    <property type="match status" value="1"/>
</dbReference>
<feature type="chain" id="PRO_5046955474" evidence="8">
    <location>
        <begin position="27"/>
        <end position="395"/>
    </location>
</feature>
<comment type="subcellular location">
    <subcellularLocation>
        <location evidence="1">Cell membrane</location>
        <topology evidence="1">Multi-pass membrane protein</topology>
    </subcellularLocation>
</comment>
<keyword evidence="2" id="KW-0813">Transport</keyword>
<organism evidence="10 11">
    <name type="scientific">Lactobacillus melliventris</name>
    <dbReference type="NCBI Taxonomy" id="1218507"/>
    <lineage>
        <taxon>Bacteria</taxon>
        <taxon>Bacillati</taxon>
        <taxon>Bacillota</taxon>
        <taxon>Bacilli</taxon>
        <taxon>Lactobacillales</taxon>
        <taxon>Lactobacillaceae</taxon>
        <taxon>Lactobacillus</taxon>
    </lineage>
</organism>
<dbReference type="InterPro" id="IPR036259">
    <property type="entry name" value="MFS_trans_sf"/>
</dbReference>
<evidence type="ECO:0000256" key="6">
    <source>
        <dbReference type="ARBA" id="ARBA00023136"/>
    </source>
</evidence>
<dbReference type="Pfam" id="PF07690">
    <property type="entry name" value="MFS_1"/>
    <property type="match status" value="1"/>
</dbReference>
<feature type="transmembrane region" description="Helical" evidence="7">
    <location>
        <begin position="327"/>
        <end position="349"/>
    </location>
</feature>
<evidence type="ECO:0000256" key="3">
    <source>
        <dbReference type="ARBA" id="ARBA00022475"/>
    </source>
</evidence>
<accession>A0ABX5N0Q2</accession>
<evidence type="ECO:0000256" key="4">
    <source>
        <dbReference type="ARBA" id="ARBA00022692"/>
    </source>
</evidence>
<dbReference type="RefSeq" id="WP_110446189.1">
    <property type="nucleotide sequence ID" value="NZ_QGLG01000002.1"/>
</dbReference>
<feature type="domain" description="Major facilitator superfamily (MFS) profile" evidence="9">
    <location>
        <begin position="1"/>
        <end position="385"/>
    </location>
</feature>
<feature type="transmembrane region" description="Helical" evidence="7">
    <location>
        <begin position="73"/>
        <end position="91"/>
    </location>
</feature>
<keyword evidence="5 7" id="KW-1133">Transmembrane helix</keyword>
<keyword evidence="11" id="KW-1185">Reference proteome</keyword>
<keyword evidence="4 7" id="KW-0812">Transmembrane</keyword>
<dbReference type="PROSITE" id="PS50850">
    <property type="entry name" value="MFS"/>
    <property type="match status" value="1"/>
</dbReference>
<feature type="transmembrane region" description="Helical" evidence="7">
    <location>
        <begin position="132"/>
        <end position="155"/>
    </location>
</feature>
<evidence type="ECO:0000256" key="1">
    <source>
        <dbReference type="ARBA" id="ARBA00004651"/>
    </source>
</evidence>
<feature type="transmembrane region" description="Helical" evidence="7">
    <location>
        <begin position="245"/>
        <end position="264"/>
    </location>
</feature>
<dbReference type="Proteomes" id="UP000247698">
    <property type="component" value="Unassembled WGS sequence"/>
</dbReference>
<gene>
    <name evidence="10" type="ORF">DK873_05895</name>
</gene>
<feature type="transmembrane region" description="Helical" evidence="7">
    <location>
        <begin position="271"/>
        <end position="287"/>
    </location>
</feature>